<keyword evidence="3" id="KW-1185">Reference proteome</keyword>
<accession>A0A558AZE8</accession>
<keyword evidence="1" id="KW-0812">Transmembrane</keyword>
<dbReference type="RefSeq" id="WP_145286609.1">
    <property type="nucleotide sequence ID" value="NZ_VMSJ01000001.1"/>
</dbReference>
<dbReference type="Pfam" id="PF05145">
    <property type="entry name" value="AbrB"/>
    <property type="match status" value="1"/>
</dbReference>
<evidence type="ECO:0000313" key="2">
    <source>
        <dbReference type="EMBL" id="TVT29631.1"/>
    </source>
</evidence>
<evidence type="ECO:0000313" key="3">
    <source>
        <dbReference type="Proteomes" id="UP000315103"/>
    </source>
</evidence>
<name>A0A558AZE8_9STAP</name>
<protein>
    <submittedName>
        <fullName evidence="2">AbrB family transcriptional regulator</fullName>
    </submittedName>
</protein>
<dbReference type="PANTHER" id="PTHR38457:SF1">
    <property type="entry name" value="REGULATOR ABRB-RELATED"/>
    <property type="match status" value="1"/>
</dbReference>
<dbReference type="GO" id="GO:0010468">
    <property type="term" value="P:regulation of gene expression"/>
    <property type="evidence" value="ECO:0007669"/>
    <property type="project" value="InterPro"/>
</dbReference>
<dbReference type="InterPro" id="IPR017516">
    <property type="entry name" value="AbrB_dup"/>
</dbReference>
<keyword evidence="1" id="KW-1133">Transmembrane helix</keyword>
<proteinExistence type="predicted"/>
<dbReference type="PIRSF" id="PIRSF038991">
    <property type="entry name" value="Protein_AbrB"/>
    <property type="match status" value="1"/>
</dbReference>
<dbReference type="Proteomes" id="UP000315103">
    <property type="component" value="Unassembled WGS sequence"/>
</dbReference>
<feature type="transmembrane region" description="Helical" evidence="1">
    <location>
        <begin position="234"/>
        <end position="254"/>
    </location>
</feature>
<dbReference type="AlphaFoldDB" id="A0A558AZE8"/>
<feature type="transmembrane region" description="Helical" evidence="1">
    <location>
        <begin position="82"/>
        <end position="103"/>
    </location>
</feature>
<dbReference type="OrthoDB" id="5460360at2"/>
<keyword evidence="1" id="KW-0472">Membrane</keyword>
<comment type="caution">
    <text evidence="2">The sequence shown here is derived from an EMBL/GenBank/DDBJ whole genome shotgun (WGS) entry which is preliminary data.</text>
</comment>
<dbReference type="GO" id="GO:0016020">
    <property type="term" value="C:membrane"/>
    <property type="evidence" value="ECO:0007669"/>
    <property type="project" value="InterPro"/>
</dbReference>
<reference evidence="2 3" key="1">
    <citation type="submission" date="2019-07" db="EMBL/GenBank/DDBJ databases">
        <title>Salinicoccus cyprini sp. nov., isolated from gastro-intestinal tract of mirror carp, Cyprinus carpio var. specularis, collected from Gobind Sagar Reservoir, Himachal Pradesh, India.</title>
        <authorList>
            <person name="Talwar C."/>
            <person name="Singh A.K."/>
            <person name="Lal R."/>
            <person name="Negi R.K."/>
        </authorList>
    </citation>
    <scope>NUCLEOTIDE SEQUENCE [LARGE SCALE GENOMIC DNA]</scope>
    <source>
        <strain evidence="2 3">CT19</strain>
    </source>
</reference>
<feature type="transmembrane region" description="Helical" evidence="1">
    <location>
        <begin position="138"/>
        <end position="160"/>
    </location>
</feature>
<evidence type="ECO:0000256" key="1">
    <source>
        <dbReference type="SAM" id="Phobius"/>
    </source>
</evidence>
<feature type="transmembrane region" description="Helical" evidence="1">
    <location>
        <begin position="323"/>
        <end position="343"/>
    </location>
</feature>
<dbReference type="EMBL" id="VMSJ01000001">
    <property type="protein sequence ID" value="TVT29631.1"/>
    <property type="molecule type" value="Genomic_DNA"/>
</dbReference>
<organism evidence="2 3">
    <name type="scientific">Salinicoccus cyprini</name>
    <dbReference type="NCBI Taxonomy" id="2493691"/>
    <lineage>
        <taxon>Bacteria</taxon>
        <taxon>Bacillati</taxon>
        <taxon>Bacillota</taxon>
        <taxon>Bacilli</taxon>
        <taxon>Bacillales</taxon>
        <taxon>Staphylococcaceae</taxon>
        <taxon>Salinicoccus</taxon>
    </lineage>
</organism>
<feature type="transmembrane region" description="Helical" evidence="1">
    <location>
        <begin position="57"/>
        <end position="76"/>
    </location>
</feature>
<dbReference type="InterPro" id="IPR007820">
    <property type="entry name" value="AbrB_fam"/>
</dbReference>
<feature type="transmembrane region" description="Helical" evidence="1">
    <location>
        <begin position="266"/>
        <end position="286"/>
    </location>
</feature>
<sequence length="357" mass="39620">MRYLNLFLLFLSAIILSALLQWAGMVMPWLFGAMIATVVFYRMVTTHFHYPKWFGNLGLIIIGVEIGSTFTLETLADMAEDYITIIMLSLLIIGLSLLLAGFFMRMTGCTLETAVLASIPGALSQMIVMAEEEKRADLLLVTLTQMSRIVLVVIFVPLIASFTAGSNLTGTNEVASSLTSVATVDMLWMLLGIPAVIYIMTLMKFPVPYMIGPMLVVLAWNVVTDYTFSVDVSFMYAAQLFFGIRIGLQISTLVNQLNKRLILSMLIQNMLLIIGTLGLVMVFLLISEHDFTDLFLSAAPGGIGQIIIVAVEMGANIAMISSYHIFRIFFILLIVAPLINMLLRKNRKRRQHAHDGT</sequence>
<dbReference type="NCBIfam" id="TIGR03082">
    <property type="entry name" value="Gneg_AbrB_dup"/>
    <property type="match status" value="2"/>
</dbReference>
<feature type="transmembrane region" description="Helical" evidence="1">
    <location>
        <begin position="180"/>
        <end position="200"/>
    </location>
</feature>
<dbReference type="PANTHER" id="PTHR38457">
    <property type="entry name" value="REGULATOR ABRB-RELATED"/>
    <property type="match status" value="1"/>
</dbReference>
<gene>
    <name evidence="2" type="ORF">FO441_04935</name>
</gene>